<evidence type="ECO:0000313" key="3">
    <source>
        <dbReference type="Ensembl" id="ENSAMXP00005043672.1"/>
    </source>
</evidence>
<name>A0A8B9KYK8_ASTMX</name>
<dbReference type="AlphaFoldDB" id="A0A8B9KYK8"/>
<evidence type="ECO:0000256" key="1">
    <source>
        <dbReference type="SAM" id="MobiDB-lite"/>
    </source>
</evidence>
<feature type="compositionally biased region" description="Basic and acidic residues" evidence="1">
    <location>
        <begin position="253"/>
        <end position="273"/>
    </location>
</feature>
<feature type="compositionally biased region" description="Basic and acidic residues" evidence="1">
    <location>
        <begin position="502"/>
        <end position="513"/>
    </location>
</feature>
<feature type="compositionally biased region" description="Polar residues" evidence="1">
    <location>
        <begin position="612"/>
        <end position="633"/>
    </location>
</feature>
<reference evidence="3" key="1">
    <citation type="submission" date="2025-08" db="UniProtKB">
        <authorList>
            <consortium name="Ensembl"/>
        </authorList>
    </citation>
    <scope>IDENTIFICATION</scope>
</reference>
<accession>A0A8B9KYK8</accession>
<dbReference type="PANTHER" id="PTHR22427">
    <property type="entry name" value="GH15728P"/>
    <property type="match status" value="1"/>
</dbReference>
<evidence type="ECO:0000313" key="4">
    <source>
        <dbReference type="Proteomes" id="UP000694621"/>
    </source>
</evidence>
<sequence length="877" mass="95694">VLNLANELQEQCLKTIVTHLPRVIYTTAFHSLQEFTRDPALLRKVCEAVREGVNVENCCDLFTAVDQLSGQSESDILTVCLLRARLWTFLLQSFFAVRHTRGWDTLPPRHRERILAGRYTVYQHCAMAACSSRPSSTLSSRKPPSPRKDDEKLSTAKKLTTRPSTAEAKPVSKAAKPTVSTSKPATATTNKTTAKQKTLETPATKASPRSAASSKQSSPAASKKPGTGTKDSAPSPKHSDSKLAPQEPSVPSEKIKEETRRQDVKSAQDESSKEPVSSEGSSLVGAVLPEQRESVQDSAPKPEKCRDSQVKSSSTGKTEATQSQPKPVTTQAKKTEVGVAKVTPGHHSGAITTAAAASAAQGTNPHNCSRDSDLPPDTPCSLGSTDTPMEDSWGGIHPQISPESETASATTSSDDIKPRSEDYDAGGSQDDDCHSHERGTSKCGTMRCPDFLGRSSSDTSTPEELKMYEGGAGLRVEVRLRGKEAETTSEEEVGRRRPPSWLRRDEPTMKEAEMDAAVTDESEDERSEVEVLNTLFSLQFQGIVNLAFEDGAEQENEQPDYQSASGFRRSVLLSVDECEELGSEEGGAQTPPQQEEEDLTPCDVFESESHNGHANSHKPTSISKTGCNSSSPKQGEPKSTVFLTEVRDSPPEEQGCDQFQLDTDTNEVAPQERPCHLDLRLSEQYGSLQPKHTDSKRADLRLDLPEPQVPASSSSPVHPAQSPAGDIDGCDRLDQSCTHDRRPSKVLSPIYELDVGEAFEQSLDVNGMDNEDKFAERDWSLLRQLLSDQDSSLGVINSVPEDLNLAQYLIKQTLSLSRDCLNEQAFLPHEKESFKRWAELISPLDDSTTSITVTSFSPEDAASPQGEWTIVELETHH</sequence>
<feature type="region of interest" description="Disordered" evidence="1">
    <location>
        <begin position="133"/>
        <end position="464"/>
    </location>
</feature>
<dbReference type="Ensembl" id="ENSAMXT00005047469.1">
    <property type="protein sequence ID" value="ENSAMXP00005043672.1"/>
    <property type="gene ID" value="ENSAMXG00005020294.1"/>
</dbReference>
<protein>
    <recommendedName>
        <fullName evidence="2">BTB/POZ domain-containing protein</fullName>
    </recommendedName>
</protein>
<dbReference type="Proteomes" id="UP000694621">
    <property type="component" value="Unplaced"/>
</dbReference>
<dbReference type="PANTHER" id="PTHR22427:SF2">
    <property type="entry name" value="BTB_POZ DOMAIN-CONTAINING PROTEIN 8"/>
    <property type="match status" value="1"/>
</dbReference>
<feature type="compositionally biased region" description="Low complexity" evidence="1">
    <location>
        <begin position="345"/>
        <end position="360"/>
    </location>
</feature>
<feature type="region of interest" description="Disordered" evidence="1">
    <location>
        <begin position="482"/>
        <end position="526"/>
    </location>
</feature>
<feature type="compositionally biased region" description="Basic and acidic residues" evidence="1">
    <location>
        <begin position="290"/>
        <end position="309"/>
    </location>
</feature>
<dbReference type="Pfam" id="PF15363">
    <property type="entry name" value="BTBD8_C"/>
    <property type="match status" value="1"/>
</dbReference>
<feature type="compositionally biased region" description="Basic and acidic residues" evidence="1">
    <location>
        <begin position="431"/>
        <end position="440"/>
    </location>
</feature>
<evidence type="ECO:0000259" key="2">
    <source>
        <dbReference type="Pfam" id="PF15363"/>
    </source>
</evidence>
<feature type="compositionally biased region" description="Polar residues" evidence="1">
    <location>
        <begin position="310"/>
        <end position="332"/>
    </location>
</feature>
<feature type="region of interest" description="Disordered" evidence="1">
    <location>
        <begin position="706"/>
        <end position="729"/>
    </location>
</feature>
<feature type="compositionally biased region" description="Low complexity" evidence="1">
    <location>
        <begin position="709"/>
        <end position="724"/>
    </location>
</feature>
<feature type="compositionally biased region" description="Low complexity" evidence="1">
    <location>
        <begin position="133"/>
        <end position="142"/>
    </location>
</feature>
<feature type="compositionally biased region" description="Low complexity" evidence="1">
    <location>
        <begin position="181"/>
        <end position="225"/>
    </location>
</feature>
<feature type="compositionally biased region" description="Low complexity" evidence="1">
    <location>
        <begin position="403"/>
        <end position="413"/>
    </location>
</feature>
<feature type="region of interest" description="Disordered" evidence="1">
    <location>
        <begin position="575"/>
        <end position="676"/>
    </location>
</feature>
<organism evidence="3 4">
    <name type="scientific">Astyanax mexicanus</name>
    <name type="common">Blind cave fish</name>
    <name type="synonym">Astyanax fasciatus mexicanus</name>
    <dbReference type="NCBI Taxonomy" id="7994"/>
    <lineage>
        <taxon>Eukaryota</taxon>
        <taxon>Metazoa</taxon>
        <taxon>Chordata</taxon>
        <taxon>Craniata</taxon>
        <taxon>Vertebrata</taxon>
        <taxon>Euteleostomi</taxon>
        <taxon>Actinopterygii</taxon>
        <taxon>Neopterygii</taxon>
        <taxon>Teleostei</taxon>
        <taxon>Ostariophysi</taxon>
        <taxon>Characiformes</taxon>
        <taxon>Characoidei</taxon>
        <taxon>Acestrorhamphidae</taxon>
        <taxon>Acestrorhamphinae</taxon>
        <taxon>Astyanax</taxon>
    </lineage>
</organism>
<dbReference type="InterPro" id="IPR027907">
    <property type="entry name" value="BTBD8_C"/>
</dbReference>
<dbReference type="CDD" id="cd14733">
    <property type="entry name" value="BACK"/>
    <property type="match status" value="1"/>
</dbReference>
<proteinExistence type="predicted"/>
<feature type="domain" description="BTB/POZ" evidence="2">
    <location>
        <begin position="832"/>
        <end position="877"/>
    </location>
</feature>